<accession>A0A2A4ZAD7</accession>
<reference evidence="2" key="2">
    <citation type="journal article" date="2018" name="ISME J.">
        <title>A dynamic microbial community with high functional redundancy inhabits the cold, oxic subseafloor aquifer.</title>
        <authorList>
            <person name="Tully B.J."/>
            <person name="Wheat C.G."/>
            <person name="Glazer B.T."/>
            <person name="Huber J.A."/>
        </authorList>
    </citation>
    <scope>NUCLEOTIDE SEQUENCE</scope>
    <source>
        <strain evidence="2">NORP83</strain>
    </source>
</reference>
<organism evidence="2">
    <name type="scientific">OCS116 cluster bacterium</name>
    <dbReference type="NCBI Taxonomy" id="2030921"/>
    <lineage>
        <taxon>Bacteria</taxon>
        <taxon>Pseudomonadati</taxon>
        <taxon>Pseudomonadota</taxon>
        <taxon>Alphaproteobacteria</taxon>
        <taxon>OCS116 cluster</taxon>
    </lineage>
</organism>
<dbReference type="AlphaFoldDB" id="A0A2A4ZAD7"/>
<dbReference type="EMBL" id="NVUS01000002">
    <property type="protein sequence ID" value="PCJ03518.1"/>
    <property type="molecule type" value="Genomic_DNA"/>
</dbReference>
<feature type="compositionally biased region" description="Basic and acidic residues" evidence="1">
    <location>
        <begin position="65"/>
        <end position="78"/>
    </location>
</feature>
<sequence length="88" mass="10673">MQIATIKNQILGPQSRPQIKIKIRKPETMIMKFLRKFMWLNKPNHRHSIDQMSAHLKRDMGLIEQDLNNRPRSNDQHMPRRQYGQLWL</sequence>
<protein>
    <submittedName>
        <fullName evidence="2">Uncharacterized protein</fullName>
    </submittedName>
</protein>
<proteinExistence type="predicted"/>
<reference key="1">
    <citation type="submission" date="2017-08" db="EMBL/GenBank/DDBJ databases">
        <title>A dynamic microbial community with high functional redundancy inhabits the cold, oxic subseafloor aquifer.</title>
        <authorList>
            <person name="Tully B.J."/>
            <person name="Wheat C.G."/>
            <person name="Glazer B.T."/>
            <person name="Huber J.A."/>
        </authorList>
    </citation>
    <scope>NUCLEOTIDE SEQUENCE [LARGE SCALE GENOMIC DNA]</scope>
</reference>
<evidence type="ECO:0000313" key="2">
    <source>
        <dbReference type="EMBL" id="PCJ03518.1"/>
    </source>
</evidence>
<comment type="caution">
    <text evidence="2">The sequence shown here is derived from an EMBL/GenBank/DDBJ whole genome shotgun (WGS) entry which is preliminary data.</text>
</comment>
<evidence type="ECO:0000256" key="1">
    <source>
        <dbReference type="SAM" id="MobiDB-lite"/>
    </source>
</evidence>
<gene>
    <name evidence="2" type="ORF">COB13_02545</name>
</gene>
<feature type="region of interest" description="Disordered" evidence="1">
    <location>
        <begin position="65"/>
        <end position="88"/>
    </location>
</feature>
<name>A0A2A4ZAD7_9PROT</name>